<sequence>MSTYPYWLRGSLDRMQQCLTNCMNIDTVCVCIFVCVYGYTMVPIFNGASKLLGYFSVFYKLYTSDQKDFLLVFLPTLGGII</sequence>
<name>S4NX83_9NEOP</name>
<reference evidence="1" key="2">
    <citation type="submission" date="2013-05" db="EMBL/GenBank/DDBJ databases">
        <authorList>
            <person name="Carter J.-M."/>
            <person name="Baker S.C."/>
            <person name="Pink R."/>
            <person name="Carter D.R.F."/>
            <person name="Collins A."/>
            <person name="Tomlin J."/>
            <person name="Gibbs M."/>
            <person name="Breuker C.J."/>
        </authorList>
    </citation>
    <scope>NUCLEOTIDE SEQUENCE</scope>
    <source>
        <tissue evidence="1">Ovary</tissue>
    </source>
</reference>
<reference evidence="1" key="1">
    <citation type="journal article" date="2013" name="BMC Genomics">
        <title>Unscrambling butterfly oogenesis.</title>
        <authorList>
            <person name="Carter J.M."/>
            <person name="Baker S.C."/>
            <person name="Pink R."/>
            <person name="Carter D.R."/>
            <person name="Collins A."/>
            <person name="Tomlin J."/>
            <person name="Gibbs M."/>
            <person name="Breuker C.J."/>
        </authorList>
    </citation>
    <scope>NUCLEOTIDE SEQUENCE</scope>
    <source>
        <tissue evidence="1">Ovary</tissue>
    </source>
</reference>
<dbReference type="AlphaFoldDB" id="S4NX83"/>
<protein>
    <submittedName>
        <fullName evidence="1">Uncharacterized protein</fullName>
    </submittedName>
</protein>
<dbReference type="EMBL" id="GAIX01014275">
    <property type="protein sequence ID" value="JAA78285.1"/>
    <property type="molecule type" value="Transcribed_RNA"/>
</dbReference>
<proteinExistence type="predicted"/>
<feature type="non-terminal residue" evidence="1">
    <location>
        <position position="81"/>
    </location>
</feature>
<evidence type="ECO:0000313" key="1">
    <source>
        <dbReference type="EMBL" id="JAA78285.1"/>
    </source>
</evidence>
<organism evidence="1">
    <name type="scientific">Pararge aegeria</name>
    <name type="common">speckled wood butterfly</name>
    <dbReference type="NCBI Taxonomy" id="116150"/>
    <lineage>
        <taxon>Eukaryota</taxon>
        <taxon>Metazoa</taxon>
        <taxon>Ecdysozoa</taxon>
        <taxon>Arthropoda</taxon>
        <taxon>Hexapoda</taxon>
        <taxon>Insecta</taxon>
        <taxon>Pterygota</taxon>
        <taxon>Neoptera</taxon>
        <taxon>Endopterygota</taxon>
        <taxon>Lepidoptera</taxon>
        <taxon>Glossata</taxon>
        <taxon>Ditrysia</taxon>
        <taxon>Papilionoidea</taxon>
        <taxon>Nymphalidae</taxon>
        <taxon>Satyrinae</taxon>
        <taxon>Satyrini</taxon>
        <taxon>Parargina</taxon>
        <taxon>Pararge</taxon>
    </lineage>
</organism>
<accession>S4NX83</accession>